<evidence type="ECO:0000313" key="3">
    <source>
        <dbReference type="Proteomes" id="UP000283586"/>
    </source>
</evidence>
<dbReference type="InterPro" id="IPR003343">
    <property type="entry name" value="Big_2"/>
</dbReference>
<accession>A0A3R6KD86</accession>
<dbReference type="InterPro" id="IPR045197">
    <property type="entry name" value="NUP210-like"/>
</dbReference>
<dbReference type="RefSeq" id="WP_118488027.1">
    <property type="nucleotide sequence ID" value="NZ_QRQN01000001.1"/>
</dbReference>
<sequence length="499" mass="54036">MRERGRKNRTSATMLAGWKKAVVLMLALIMCISSIVVPQPEEVSAKAANRIDFKINGKAGSKVTLYAGEYVKFTIDGMWQNGDYIQTSGTNAYGDKINFKPSKELKFKSSNNAVATVTNKGVITAKKKGTCKITVTSIYNAKVKGTIKVTVSKKKQNTKITLEKKKATIAVGNTTTVKVKSLKGISAKGVKFASSNKKVATVSSKGKVTAKKAGTATITVTSVVNKKAVAKFKVTVKNPDTINTNYTPTGKKKIVLDETSVTLAPESSFDKMPRAVDGMPDAVFDAGEIAAYARNPLDGDADDPGRKYYVVCAKMLISNKKKYGTAQIKIKSMTGLKSREVTYKSSNKSVASVSSTGKVTPKKAGTAVITVTSKADKSVSATYTVTVRKLVTAFQFEMYTNLKKQDPDLDARYEDDVYDYRVVMLTRDVLPLNAADKNFTLTSSDESIIKVYDDSAVAGVGYGTATLTLKSADGFCKYSWKCTVTDKETTCWYTMGYGD</sequence>
<name>A0A3R6KD86_9FIRM</name>
<proteinExistence type="predicted"/>
<reference evidence="2 3" key="1">
    <citation type="submission" date="2018-08" db="EMBL/GenBank/DDBJ databases">
        <title>A genome reference for cultivated species of the human gut microbiota.</title>
        <authorList>
            <person name="Zou Y."/>
            <person name="Xue W."/>
            <person name="Luo G."/>
        </authorList>
    </citation>
    <scope>NUCLEOTIDE SEQUENCE [LARGE SCALE GENOMIC DNA]</scope>
    <source>
        <strain evidence="2 3">AF31-21AC</strain>
    </source>
</reference>
<feature type="domain" description="BIG2" evidence="1">
    <location>
        <begin position="69"/>
        <end position="147"/>
    </location>
</feature>
<dbReference type="PANTHER" id="PTHR23019:SF0">
    <property type="entry name" value="NUCLEAR PORE MEMBRANE GLYCOPROTEIN 210"/>
    <property type="match status" value="1"/>
</dbReference>
<dbReference type="Gene3D" id="2.60.40.1080">
    <property type="match status" value="4"/>
</dbReference>
<dbReference type="AlphaFoldDB" id="A0A3R6KD86"/>
<comment type="caution">
    <text evidence="2">The sequence shown here is derived from an EMBL/GenBank/DDBJ whole genome shotgun (WGS) entry which is preliminary data.</text>
</comment>
<evidence type="ECO:0000259" key="1">
    <source>
        <dbReference type="SMART" id="SM00635"/>
    </source>
</evidence>
<protein>
    <recommendedName>
        <fullName evidence="1">BIG2 domain-containing protein</fullName>
    </recommendedName>
</protein>
<feature type="domain" description="BIG2" evidence="1">
    <location>
        <begin position="310"/>
        <end position="383"/>
    </location>
</feature>
<feature type="domain" description="BIG2" evidence="1">
    <location>
        <begin position="156"/>
        <end position="232"/>
    </location>
</feature>
<dbReference type="Pfam" id="PF26182">
    <property type="entry name" value="Ig_NUP210_5th"/>
    <property type="match status" value="1"/>
</dbReference>
<dbReference type="SUPFAM" id="SSF49373">
    <property type="entry name" value="Invasin/intimin cell-adhesion fragments"/>
    <property type="match status" value="4"/>
</dbReference>
<dbReference type="EMBL" id="QRQN01000001">
    <property type="protein sequence ID" value="RHN12086.1"/>
    <property type="molecule type" value="Genomic_DNA"/>
</dbReference>
<organism evidence="2 3">
    <name type="scientific">Roseburia intestinalis</name>
    <dbReference type="NCBI Taxonomy" id="166486"/>
    <lineage>
        <taxon>Bacteria</taxon>
        <taxon>Bacillati</taxon>
        <taxon>Bacillota</taxon>
        <taxon>Clostridia</taxon>
        <taxon>Lachnospirales</taxon>
        <taxon>Lachnospiraceae</taxon>
        <taxon>Roseburia</taxon>
    </lineage>
</organism>
<evidence type="ECO:0000313" key="2">
    <source>
        <dbReference type="EMBL" id="RHN12086.1"/>
    </source>
</evidence>
<dbReference type="SMART" id="SM00635">
    <property type="entry name" value="BID_2"/>
    <property type="match status" value="3"/>
</dbReference>
<dbReference type="Pfam" id="PF02368">
    <property type="entry name" value="Big_2"/>
    <property type="match status" value="2"/>
</dbReference>
<dbReference type="Proteomes" id="UP000283586">
    <property type="component" value="Unassembled WGS sequence"/>
</dbReference>
<dbReference type="PANTHER" id="PTHR23019">
    <property type="entry name" value="NUCLEAR PORE MEMBRANE GLYCOPROTEIN GP210-RELATED"/>
    <property type="match status" value="1"/>
</dbReference>
<gene>
    <name evidence="2" type="ORF">DWZ31_01145</name>
</gene>
<dbReference type="InterPro" id="IPR008964">
    <property type="entry name" value="Invasin/intimin_cell_adhesion"/>
</dbReference>